<dbReference type="OrthoDB" id="7951125at2"/>
<feature type="signal peptide" evidence="1">
    <location>
        <begin position="1"/>
        <end position="24"/>
    </location>
</feature>
<organism evidence="2 3">
    <name type="scientific">Devosia equisanguinis</name>
    <dbReference type="NCBI Taxonomy" id="2490941"/>
    <lineage>
        <taxon>Bacteria</taxon>
        <taxon>Pseudomonadati</taxon>
        <taxon>Pseudomonadota</taxon>
        <taxon>Alphaproteobacteria</taxon>
        <taxon>Hyphomicrobiales</taxon>
        <taxon>Devosiaceae</taxon>
        <taxon>Devosia</taxon>
    </lineage>
</organism>
<proteinExistence type="predicted"/>
<reference evidence="2 3" key="1">
    <citation type="submission" date="2018-12" db="EMBL/GenBank/DDBJ databases">
        <authorList>
            <person name="Criscuolo A."/>
        </authorList>
    </citation>
    <scope>NUCLEOTIDE SEQUENCE [LARGE SCALE GENOMIC DNA]</scope>
    <source>
        <strain evidence="2">ACIP1116281</strain>
    </source>
</reference>
<evidence type="ECO:0000313" key="3">
    <source>
        <dbReference type="Proteomes" id="UP000268844"/>
    </source>
</evidence>
<keyword evidence="3" id="KW-1185">Reference proteome</keyword>
<feature type="chain" id="PRO_5019538210" evidence="1">
    <location>
        <begin position="25"/>
        <end position="79"/>
    </location>
</feature>
<evidence type="ECO:0000313" key="2">
    <source>
        <dbReference type="EMBL" id="VDS03126.1"/>
    </source>
</evidence>
<name>A0A447I6L5_9HYPH</name>
<protein>
    <submittedName>
        <fullName evidence="2">Uncharacterized protein</fullName>
    </submittedName>
</protein>
<dbReference type="RefSeq" id="WP_126148727.1">
    <property type="nucleotide sequence ID" value="NZ_JBHTMH010000001.1"/>
</dbReference>
<dbReference type="Proteomes" id="UP000268844">
    <property type="component" value="Unassembled WGS sequence"/>
</dbReference>
<accession>A0A447I6L5</accession>
<keyword evidence="1" id="KW-0732">Signal</keyword>
<evidence type="ECO:0000256" key="1">
    <source>
        <dbReference type="SAM" id="SignalP"/>
    </source>
</evidence>
<gene>
    <name evidence="2" type="ORF">DEVEQU_00246</name>
</gene>
<dbReference type="AlphaFoldDB" id="A0A447I6L5"/>
<sequence>MFKNSVIALTTAALLVGAAAPAFADSFDSDLALARLQEQGINATAAEEWGDLVRAFVVTPEGRLVMQFYSTDTLSPVSL</sequence>
<dbReference type="EMBL" id="UZWD01000004">
    <property type="protein sequence ID" value="VDS03126.1"/>
    <property type="molecule type" value="Genomic_DNA"/>
</dbReference>